<dbReference type="SUPFAM" id="SSF46689">
    <property type="entry name" value="Homeodomain-like"/>
    <property type="match status" value="1"/>
</dbReference>
<dbReference type="PROSITE" id="PS50071">
    <property type="entry name" value="HOMEOBOX_2"/>
    <property type="match status" value="1"/>
</dbReference>
<gene>
    <name evidence="9" type="primary">GBX1</name>
</gene>
<protein>
    <submittedName>
        <fullName evidence="9">Gastrulation brain homeobox 1</fullName>
    </submittedName>
</protein>
<dbReference type="GO" id="GO:0003677">
    <property type="term" value="F:DNA binding"/>
    <property type="evidence" value="ECO:0007669"/>
    <property type="project" value="UniProtKB-UniRule"/>
</dbReference>
<dbReference type="InterPro" id="IPR042982">
    <property type="entry name" value="GBX-1/2"/>
</dbReference>
<dbReference type="Gene3D" id="1.10.10.60">
    <property type="entry name" value="Homeodomain-like"/>
    <property type="match status" value="1"/>
</dbReference>
<evidence type="ECO:0000256" key="1">
    <source>
        <dbReference type="ARBA" id="ARBA00004123"/>
    </source>
</evidence>
<comment type="subcellular location">
    <subcellularLocation>
        <location evidence="1 5 6">Nucleus</location>
    </subcellularLocation>
</comment>
<dbReference type="CDD" id="cd00086">
    <property type="entry name" value="homeodomain"/>
    <property type="match status" value="1"/>
</dbReference>
<feature type="compositionally biased region" description="Basic and acidic residues" evidence="7">
    <location>
        <begin position="76"/>
        <end position="90"/>
    </location>
</feature>
<evidence type="ECO:0000256" key="6">
    <source>
        <dbReference type="RuleBase" id="RU000682"/>
    </source>
</evidence>
<feature type="region of interest" description="Disordered" evidence="7">
    <location>
        <begin position="53"/>
        <end position="152"/>
    </location>
</feature>
<feature type="domain" description="Homeobox" evidence="8">
    <location>
        <begin position="145"/>
        <end position="205"/>
    </location>
</feature>
<dbReference type="InterPro" id="IPR001356">
    <property type="entry name" value="HD"/>
</dbReference>
<dbReference type="InterPro" id="IPR009057">
    <property type="entry name" value="Homeodomain-like_sf"/>
</dbReference>
<keyword evidence="10" id="KW-1185">Reference proteome</keyword>
<evidence type="ECO:0000256" key="7">
    <source>
        <dbReference type="SAM" id="MobiDB-lite"/>
    </source>
</evidence>
<evidence type="ECO:0000313" key="10">
    <source>
        <dbReference type="Proteomes" id="UP000000539"/>
    </source>
</evidence>
<evidence type="ECO:0000256" key="2">
    <source>
        <dbReference type="ARBA" id="ARBA00023125"/>
    </source>
</evidence>
<sequence>STAQVSGGAISTLLWHRDSPQDAQQGRAEPRSPHCSSLAFHRSHRLCNCAKKRPSALSPQTHQSRNPGALCSAARADAKAYSSDEEKLEVKSAATPCSEREEESSAGDSEEEPFLDGAAAAALGPKGKGKGGPAAEQPPPGSGAGKSRRRRTAFTSEQLLELEKEFHCKKYLSLTERSQIAHALKLSEVQVKIWFQNRRAKWKRIKAGNVSNRSGEPVRNPKIVVPIPVHVNRFAVRSQHQQIEQGARP</sequence>
<evidence type="ECO:0000256" key="5">
    <source>
        <dbReference type="PROSITE-ProRule" id="PRU00108"/>
    </source>
</evidence>
<evidence type="ECO:0000259" key="8">
    <source>
        <dbReference type="PROSITE" id="PS50071"/>
    </source>
</evidence>
<evidence type="ECO:0000256" key="4">
    <source>
        <dbReference type="ARBA" id="ARBA00023242"/>
    </source>
</evidence>
<dbReference type="PRINTS" id="PR00024">
    <property type="entry name" value="HOMEOBOX"/>
</dbReference>
<dbReference type="OrthoDB" id="6159439at2759"/>
<keyword evidence="4 5" id="KW-0539">Nucleus</keyword>
<feature type="compositionally biased region" description="Polar residues" evidence="7">
    <location>
        <begin position="57"/>
        <end position="66"/>
    </location>
</feature>
<evidence type="ECO:0000313" key="9">
    <source>
        <dbReference type="Ensembl" id="ENSGALP00010037335.1"/>
    </source>
</evidence>
<dbReference type="Proteomes" id="UP000000539">
    <property type="component" value="Chromosome 2"/>
</dbReference>
<dbReference type="PANTHER" id="PTHR24334">
    <property type="entry name" value="HOMEOBOX PROTEIN GBX"/>
    <property type="match status" value="1"/>
</dbReference>
<dbReference type="GeneTree" id="ENSGT00940000154365"/>
<dbReference type="InterPro" id="IPR017970">
    <property type="entry name" value="Homeobox_CS"/>
</dbReference>
<dbReference type="PROSITE" id="PS00027">
    <property type="entry name" value="HOMEOBOX_1"/>
    <property type="match status" value="1"/>
</dbReference>
<accession>A0A8V0ZUV9</accession>
<dbReference type="AlphaFoldDB" id="A0A8V0ZUV9"/>
<organism evidence="9 10">
    <name type="scientific">Gallus gallus</name>
    <name type="common">Chicken</name>
    <dbReference type="NCBI Taxonomy" id="9031"/>
    <lineage>
        <taxon>Eukaryota</taxon>
        <taxon>Metazoa</taxon>
        <taxon>Chordata</taxon>
        <taxon>Craniata</taxon>
        <taxon>Vertebrata</taxon>
        <taxon>Euteleostomi</taxon>
        <taxon>Archelosauria</taxon>
        <taxon>Archosauria</taxon>
        <taxon>Dinosauria</taxon>
        <taxon>Saurischia</taxon>
        <taxon>Theropoda</taxon>
        <taxon>Coelurosauria</taxon>
        <taxon>Aves</taxon>
        <taxon>Neognathae</taxon>
        <taxon>Galloanserae</taxon>
        <taxon>Galliformes</taxon>
        <taxon>Phasianidae</taxon>
        <taxon>Phasianinae</taxon>
        <taxon>Gallus</taxon>
    </lineage>
</organism>
<name>A0A8V0ZUV9_CHICK</name>
<dbReference type="FunFam" id="1.10.10.60:FF:000360">
    <property type="entry name" value="Gastrulation brain homeobox"/>
    <property type="match status" value="1"/>
</dbReference>
<dbReference type="GO" id="GO:0000981">
    <property type="term" value="F:DNA-binding transcription factor activity, RNA polymerase II-specific"/>
    <property type="evidence" value="ECO:0007669"/>
    <property type="project" value="InterPro"/>
</dbReference>
<evidence type="ECO:0000256" key="3">
    <source>
        <dbReference type="ARBA" id="ARBA00023155"/>
    </source>
</evidence>
<dbReference type="SMART" id="SM00389">
    <property type="entry name" value="HOX"/>
    <property type="match status" value="1"/>
</dbReference>
<dbReference type="GO" id="GO:0005634">
    <property type="term" value="C:nucleus"/>
    <property type="evidence" value="ECO:0007669"/>
    <property type="project" value="UniProtKB-SubCell"/>
</dbReference>
<dbReference type="Pfam" id="PF00046">
    <property type="entry name" value="Homeodomain"/>
    <property type="match status" value="1"/>
</dbReference>
<keyword evidence="3 5" id="KW-0371">Homeobox</keyword>
<feature type="compositionally biased region" description="Acidic residues" evidence="7">
    <location>
        <begin position="100"/>
        <end position="114"/>
    </location>
</feature>
<feature type="region of interest" description="Disordered" evidence="7">
    <location>
        <begin position="1"/>
        <end position="36"/>
    </location>
</feature>
<reference evidence="9" key="3">
    <citation type="submission" date="2025-09" db="UniProtKB">
        <authorList>
            <consortium name="Ensembl"/>
        </authorList>
    </citation>
    <scope>IDENTIFICATION</scope>
    <source>
        <strain evidence="9">broiler</strain>
    </source>
</reference>
<proteinExistence type="predicted"/>
<dbReference type="Ensembl" id="ENSGALT00010060576.1">
    <property type="protein sequence ID" value="ENSGALP00010037335.1"/>
    <property type="gene ID" value="ENSGALG00010024815.1"/>
</dbReference>
<reference evidence="9" key="2">
    <citation type="submission" date="2025-08" db="UniProtKB">
        <authorList>
            <consortium name="Ensembl"/>
        </authorList>
    </citation>
    <scope>IDENTIFICATION</scope>
    <source>
        <strain evidence="9">broiler</strain>
    </source>
</reference>
<reference evidence="9" key="1">
    <citation type="submission" date="2020-11" db="EMBL/GenBank/DDBJ databases">
        <title>Gallus gallus (Chicken) genome, bGalGal1, GRCg7b, maternal haplotype autosomes + Z &amp; W.</title>
        <authorList>
            <person name="Warren W."/>
            <person name="Formenti G."/>
            <person name="Fedrigo O."/>
            <person name="Haase B."/>
            <person name="Mountcastle J."/>
            <person name="Balacco J."/>
            <person name="Tracey A."/>
            <person name="Schneider V."/>
            <person name="Okimoto R."/>
            <person name="Cheng H."/>
            <person name="Hawken R."/>
            <person name="Howe K."/>
            <person name="Jarvis E.D."/>
        </authorList>
    </citation>
    <scope>NUCLEOTIDE SEQUENCE [LARGE SCALE GENOMIC DNA]</scope>
    <source>
        <strain evidence="9">Broiler</strain>
    </source>
</reference>
<dbReference type="PANTHER" id="PTHR24334:SF2">
    <property type="entry name" value="HOMEOBOX PROTEIN GBX-1"/>
    <property type="match status" value="1"/>
</dbReference>
<dbReference type="InterPro" id="IPR020479">
    <property type="entry name" value="HD_metazoa"/>
</dbReference>
<keyword evidence="2 5" id="KW-0238">DNA-binding</keyword>
<feature type="DNA-binding region" description="Homeobox" evidence="5">
    <location>
        <begin position="147"/>
        <end position="206"/>
    </location>
</feature>